<accession>A0ABW2T1L5</accession>
<evidence type="ECO:0000313" key="2">
    <source>
        <dbReference type="Proteomes" id="UP001596514"/>
    </source>
</evidence>
<reference evidence="2" key="1">
    <citation type="journal article" date="2019" name="Int. J. Syst. Evol. Microbiol.">
        <title>The Global Catalogue of Microorganisms (GCM) 10K type strain sequencing project: providing services to taxonomists for standard genome sequencing and annotation.</title>
        <authorList>
            <consortium name="The Broad Institute Genomics Platform"/>
            <consortium name="The Broad Institute Genome Sequencing Center for Infectious Disease"/>
            <person name="Wu L."/>
            <person name="Ma J."/>
        </authorList>
    </citation>
    <scope>NUCLEOTIDE SEQUENCE [LARGE SCALE GENOMIC DNA]</scope>
    <source>
        <strain evidence="2">JCM 10083</strain>
    </source>
</reference>
<organism evidence="1 2">
    <name type="scientific">Streptosporangium amethystogenes subsp. fukuiense</name>
    <dbReference type="NCBI Taxonomy" id="698418"/>
    <lineage>
        <taxon>Bacteria</taxon>
        <taxon>Bacillati</taxon>
        <taxon>Actinomycetota</taxon>
        <taxon>Actinomycetes</taxon>
        <taxon>Streptosporangiales</taxon>
        <taxon>Streptosporangiaceae</taxon>
        <taxon>Streptosporangium</taxon>
    </lineage>
</organism>
<protein>
    <submittedName>
        <fullName evidence="1">Uncharacterized protein</fullName>
    </submittedName>
</protein>
<dbReference type="EMBL" id="JBHTEE010000001">
    <property type="protein sequence ID" value="MFC7602287.1"/>
    <property type="molecule type" value="Genomic_DNA"/>
</dbReference>
<name>A0ABW2T1L5_9ACTN</name>
<dbReference type="Proteomes" id="UP001596514">
    <property type="component" value="Unassembled WGS sequence"/>
</dbReference>
<evidence type="ECO:0000313" key="1">
    <source>
        <dbReference type="EMBL" id="MFC7602287.1"/>
    </source>
</evidence>
<comment type="caution">
    <text evidence="1">The sequence shown here is derived from an EMBL/GenBank/DDBJ whole genome shotgun (WGS) entry which is preliminary data.</text>
</comment>
<sequence length="133" mass="14347">MMKAIVTNVSRRDGVHVLEARYGDWRITVHLRPDTGPVTAAELAEPLGAVAAALAADPPGTDTGGVLERPWNDAEDAALVRAFDVFHDLDTVATRLERTAGSVRRRLTLFGRLPAMDPVTGRLIEPADDRAVP</sequence>
<dbReference type="RefSeq" id="WP_343964303.1">
    <property type="nucleotide sequence ID" value="NZ_BAAAGK010000023.1"/>
</dbReference>
<keyword evidence="2" id="KW-1185">Reference proteome</keyword>
<proteinExistence type="predicted"/>
<gene>
    <name evidence="1" type="ORF">ACFQVD_19490</name>
</gene>